<evidence type="ECO:0000256" key="4">
    <source>
        <dbReference type="ARBA" id="ARBA00023136"/>
    </source>
</evidence>
<protein>
    <recommendedName>
        <fullName evidence="10">Family with sequence similarity 189 member B</fullName>
    </recommendedName>
</protein>
<dbReference type="InterPro" id="IPR030431">
    <property type="entry name" value="ENTREP1-3"/>
</dbReference>
<keyword evidence="4 7" id="KW-0472">Membrane</keyword>
<evidence type="ECO:0000256" key="1">
    <source>
        <dbReference type="ARBA" id="ARBA00004370"/>
    </source>
</evidence>
<dbReference type="Proteomes" id="UP000694552">
    <property type="component" value="Unplaced"/>
</dbReference>
<dbReference type="PANTHER" id="PTHR17615">
    <property type="entry name" value="PROTEIN FAM189A"/>
    <property type="match status" value="1"/>
</dbReference>
<feature type="region of interest" description="Disordered" evidence="6">
    <location>
        <begin position="332"/>
        <end position="401"/>
    </location>
</feature>
<reference evidence="8" key="1">
    <citation type="submission" date="2025-08" db="UniProtKB">
        <authorList>
            <consortium name="Ensembl"/>
        </authorList>
    </citation>
    <scope>IDENTIFICATION</scope>
</reference>
<evidence type="ECO:0000313" key="8">
    <source>
        <dbReference type="Ensembl" id="ENSOSUP00000016245.1"/>
    </source>
</evidence>
<dbReference type="Ensembl" id="ENSOSUT00000016803.1">
    <property type="protein sequence ID" value="ENSOSUP00000016245.1"/>
    <property type="gene ID" value="ENSOSUG00000011598.1"/>
</dbReference>
<dbReference type="PANTHER" id="PTHR17615:SF7">
    <property type="entry name" value="PROTEIN ENTREP3"/>
    <property type="match status" value="1"/>
</dbReference>
<dbReference type="GO" id="GO:0016020">
    <property type="term" value="C:membrane"/>
    <property type="evidence" value="ECO:0007669"/>
    <property type="project" value="UniProtKB-SubCell"/>
</dbReference>
<organism evidence="8 9">
    <name type="scientific">Otus sunia</name>
    <name type="common">Oriental scops-owl</name>
    <dbReference type="NCBI Taxonomy" id="257818"/>
    <lineage>
        <taxon>Eukaryota</taxon>
        <taxon>Metazoa</taxon>
        <taxon>Chordata</taxon>
        <taxon>Craniata</taxon>
        <taxon>Vertebrata</taxon>
        <taxon>Euteleostomi</taxon>
        <taxon>Archelosauria</taxon>
        <taxon>Archosauria</taxon>
        <taxon>Dinosauria</taxon>
        <taxon>Saurischia</taxon>
        <taxon>Theropoda</taxon>
        <taxon>Coelurosauria</taxon>
        <taxon>Aves</taxon>
        <taxon>Neognathae</taxon>
        <taxon>Neoaves</taxon>
        <taxon>Telluraves</taxon>
        <taxon>Strigiformes</taxon>
        <taxon>Strigidae</taxon>
        <taxon>Otus</taxon>
    </lineage>
</organism>
<evidence type="ECO:0000256" key="5">
    <source>
        <dbReference type="ARBA" id="ARBA00034309"/>
    </source>
</evidence>
<evidence type="ECO:0000256" key="2">
    <source>
        <dbReference type="ARBA" id="ARBA00022692"/>
    </source>
</evidence>
<feature type="compositionally biased region" description="Low complexity" evidence="6">
    <location>
        <begin position="335"/>
        <end position="346"/>
    </location>
</feature>
<keyword evidence="9" id="KW-1185">Reference proteome</keyword>
<name>A0A8C8EC04_9STRI</name>
<evidence type="ECO:0000256" key="6">
    <source>
        <dbReference type="SAM" id="MobiDB-lite"/>
    </source>
</evidence>
<evidence type="ECO:0000256" key="7">
    <source>
        <dbReference type="SAM" id="Phobius"/>
    </source>
</evidence>
<accession>A0A8C8EC04</accession>
<proteinExistence type="inferred from homology"/>
<reference evidence="8" key="2">
    <citation type="submission" date="2025-09" db="UniProtKB">
        <authorList>
            <consortium name="Ensembl"/>
        </authorList>
    </citation>
    <scope>IDENTIFICATION</scope>
</reference>
<evidence type="ECO:0000256" key="3">
    <source>
        <dbReference type="ARBA" id="ARBA00022989"/>
    </source>
</evidence>
<keyword evidence="2 7" id="KW-0812">Transmembrane</keyword>
<dbReference type="AlphaFoldDB" id="A0A8C8EC04"/>
<feature type="transmembrane region" description="Helical" evidence="7">
    <location>
        <begin position="64"/>
        <end position="91"/>
    </location>
</feature>
<evidence type="ECO:0008006" key="10">
    <source>
        <dbReference type="Google" id="ProtNLM"/>
    </source>
</evidence>
<keyword evidence="3 7" id="KW-1133">Transmembrane helix</keyword>
<feature type="compositionally biased region" description="Basic residues" evidence="6">
    <location>
        <begin position="388"/>
        <end position="398"/>
    </location>
</feature>
<evidence type="ECO:0000313" key="9">
    <source>
        <dbReference type="Proteomes" id="UP000694552"/>
    </source>
</evidence>
<sequence length="457" mass="49193">MLSLAGSILSCQNAQLVKSLEKDSCVCCQTRLEPPPASCSRQSEMLTMFPNPDCRSIRTALKDLLFSVCGLTVFSTIICTLSAVVCCIQIFSLDIVHVLVPQRSSSVTLECTSPPDTFLQSMMDFEEFVPPVPPPPYYPPEYTCSSETDAQSITYNGSMDSPVPLYPTDFPPSYETVMGLRGDSQATLFDSQLTDGSHACTCDRVPSIVLMSVDSGSLIMSEIMDIPGDSSPSEDSCLLELQGSMRSVDYVLFRSIQRSRADYCLSVDCGPFEETPQPRVRGERSYSCSTAEPGHDGILVGGAVTHSCNRLEGLARCAGPCFPEVRLKEKSSLQGRGRSAGPSAGRLCRPRRNSETSCPSSPAPGLSQRPLLRSHSDPGVLAASRAGRWQRRPGRGTRVRQGLSGAAGMCRRFWWRFSVARRDESCPEVGGCARGMGGAGGVCGAGRRGGCWGSRAA</sequence>
<comment type="similarity">
    <text evidence="5">Belongs to the ENTREP family.</text>
</comment>
<comment type="subcellular location">
    <subcellularLocation>
        <location evidence="1">Membrane</location>
    </subcellularLocation>
</comment>